<comment type="caution">
    <text evidence="1">The sequence shown here is derived from an EMBL/GenBank/DDBJ whole genome shotgun (WGS) entry which is preliminary data.</text>
</comment>
<keyword evidence="2" id="KW-1185">Reference proteome</keyword>
<evidence type="ECO:0000313" key="2">
    <source>
        <dbReference type="Proteomes" id="UP001186974"/>
    </source>
</evidence>
<dbReference type="Proteomes" id="UP001186974">
    <property type="component" value="Unassembled WGS sequence"/>
</dbReference>
<gene>
    <name evidence="1" type="ORF">LTS18_007489</name>
</gene>
<proteinExistence type="predicted"/>
<organism evidence="1 2">
    <name type="scientific">Coniosporium uncinatum</name>
    <dbReference type="NCBI Taxonomy" id="93489"/>
    <lineage>
        <taxon>Eukaryota</taxon>
        <taxon>Fungi</taxon>
        <taxon>Dikarya</taxon>
        <taxon>Ascomycota</taxon>
        <taxon>Pezizomycotina</taxon>
        <taxon>Dothideomycetes</taxon>
        <taxon>Dothideomycetes incertae sedis</taxon>
        <taxon>Coniosporium</taxon>
    </lineage>
</organism>
<reference evidence="1" key="1">
    <citation type="submission" date="2024-09" db="EMBL/GenBank/DDBJ databases">
        <title>Black Yeasts Isolated from many extreme environments.</title>
        <authorList>
            <person name="Coleine C."/>
            <person name="Stajich J.E."/>
            <person name="Selbmann L."/>
        </authorList>
    </citation>
    <scope>NUCLEOTIDE SEQUENCE</scope>
    <source>
        <strain evidence="1">CCFEE 5737</strain>
    </source>
</reference>
<sequence>MAQQTTSSTAFTPSGFAAVVVFLSQVWSTVTMMSNHSKFPGLAAGIVALIVLAAYNQQVAESVWRVSFGIDMVLPAILFFFFRVRMINSTQYRKNPIKTKTPYLLAIKRYWKPMLGTCLAWSFYDFLTYPFGLFSRTIIAQLNPNHTLVQDIDLGTAVNCFYLPGCIAGGFLVDRIGRKQTMTLGFSC</sequence>
<accession>A0ACC3D2I9</accession>
<evidence type="ECO:0000313" key="1">
    <source>
        <dbReference type="EMBL" id="KAK3060882.1"/>
    </source>
</evidence>
<protein>
    <submittedName>
        <fullName evidence="1">Uncharacterized protein</fullName>
    </submittedName>
</protein>
<dbReference type="EMBL" id="JAWDJW010008222">
    <property type="protein sequence ID" value="KAK3060882.1"/>
    <property type="molecule type" value="Genomic_DNA"/>
</dbReference>
<name>A0ACC3D2I9_9PEZI</name>